<keyword evidence="1" id="KW-0472">Membrane</keyword>
<dbReference type="EMBL" id="LT629740">
    <property type="protein sequence ID" value="SDT05663.1"/>
    <property type="molecule type" value="Genomic_DNA"/>
</dbReference>
<keyword evidence="3" id="KW-0012">Acyltransferase</keyword>
<feature type="transmembrane region" description="Helical" evidence="1">
    <location>
        <begin position="75"/>
        <end position="93"/>
    </location>
</feature>
<keyword evidence="1" id="KW-1133">Transmembrane helix</keyword>
<keyword evidence="3" id="KW-0378">Hydrolase</keyword>
<dbReference type="PANTHER" id="PTHR23028:SF53">
    <property type="entry name" value="ACYL_TRANSF_3 DOMAIN-CONTAINING PROTEIN"/>
    <property type="match status" value="1"/>
</dbReference>
<evidence type="ECO:0000256" key="1">
    <source>
        <dbReference type="SAM" id="Phobius"/>
    </source>
</evidence>
<dbReference type="OrthoDB" id="290051at2"/>
<dbReference type="GO" id="GO:0016787">
    <property type="term" value="F:hydrolase activity"/>
    <property type="evidence" value="ECO:0007669"/>
    <property type="project" value="UniProtKB-KW"/>
</dbReference>
<feature type="transmembrane region" description="Helical" evidence="1">
    <location>
        <begin position="12"/>
        <end position="29"/>
    </location>
</feature>
<dbReference type="Pfam" id="PF01757">
    <property type="entry name" value="Acyl_transf_3"/>
    <property type="match status" value="1"/>
</dbReference>
<feature type="transmembrane region" description="Helical" evidence="1">
    <location>
        <begin position="307"/>
        <end position="325"/>
    </location>
</feature>
<feature type="transmembrane region" description="Helical" evidence="1">
    <location>
        <begin position="125"/>
        <end position="146"/>
    </location>
</feature>
<feature type="transmembrane region" description="Helical" evidence="1">
    <location>
        <begin position="266"/>
        <end position="286"/>
    </location>
</feature>
<feature type="domain" description="Acyltransferase 3" evidence="2">
    <location>
        <begin position="5"/>
        <end position="347"/>
    </location>
</feature>
<dbReference type="InterPro" id="IPR050879">
    <property type="entry name" value="Acyltransferase_3"/>
</dbReference>
<reference evidence="3 4" key="1">
    <citation type="submission" date="2016-10" db="EMBL/GenBank/DDBJ databases">
        <authorList>
            <person name="de Groot N.N."/>
        </authorList>
    </citation>
    <scope>NUCLEOTIDE SEQUENCE [LARGE SCALE GENOMIC DNA]</scope>
    <source>
        <strain evidence="3 4">MP1X4</strain>
    </source>
</reference>
<evidence type="ECO:0000313" key="4">
    <source>
        <dbReference type="Proteomes" id="UP000199679"/>
    </source>
</evidence>
<dbReference type="InterPro" id="IPR002656">
    <property type="entry name" value="Acyl_transf_3_dom"/>
</dbReference>
<dbReference type="PANTHER" id="PTHR23028">
    <property type="entry name" value="ACETYLTRANSFERASE"/>
    <property type="match status" value="1"/>
</dbReference>
<dbReference type="GO" id="GO:0016747">
    <property type="term" value="F:acyltransferase activity, transferring groups other than amino-acyl groups"/>
    <property type="evidence" value="ECO:0007669"/>
    <property type="project" value="InterPro"/>
</dbReference>
<keyword evidence="3" id="KW-0808">Transferase</keyword>
<evidence type="ECO:0000259" key="2">
    <source>
        <dbReference type="Pfam" id="PF01757"/>
    </source>
</evidence>
<organism evidence="3 4">
    <name type="scientific">Mucilaginibacter mallensis</name>
    <dbReference type="NCBI Taxonomy" id="652787"/>
    <lineage>
        <taxon>Bacteria</taxon>
        <taxon>Pseudomonadati</taxon>
        <taxon>Bacteroidota</taxon>
        <taxon>Sphingobacteriia</taxon>
        <taxon>Sphingobacteriales</taxon>
        <taxon>Sphingobacteriaceae</taxon>
        <taxon>Mucilaginibacter</taxon>
    </lineage>
</organism>
<dbReference type="GO" id="GO:0016020">
    <property type="term" value="C:membrane"/>
    <property type="evidence" value="ECO:0007669"/>
    <property type="project" value="TreeGrafter"/>
</dbReference>
<name>A0A1H1X8N3_MUCMA</name>
<feature type="transmembrane region" description="Helical" evidence="1">
    <location>
        <begin position="35"/>
        <end position="51"/>
    </location>
</feature>
<keyword evidence="4" id="KW-1185">Reference proteome</keyword>
<sequence>MKYNPQLDSMRALAALAIIAYHYLLFPAGWIGVQFFFVLSGFLISGIILNGKRQYKAQGMLTFFKVFYNRRMRRLFPLYFGYLGLLGIFYLFTKKPEAINSEWLWLLTYTLNFRWLFDSYTFHMVYGHLWSLALEWQFYLVWPFFLWKLPEKYFFRVMFILIFMAMFIRIMEYVVCNHITYLVGYHGTPVKEALAPYVLPFSHLDAFVFGALLCDRRFRHFLCKPVIAYLCISVTLIAGLVLVMVIPTYSFASLGWPTNLPSAFQWVWGYFLLNLTSAALIANLIQRKDAWLFSFTKLKLFQHLGKISYGIYVYHPIIIFITLGIDAKIHHFPGSKILELLIVMALTSFAAHFSYELWEKRFLKKKKVIKTTVKPEPEIVYN</sequence>
<dbReference type="RefSeq" id="WP_091372755.1">
    <property type="nucleotide sequence ID" value="NZ_LT629740.1"/>
</dbReference>
<proteinExistence type="predicted"/>
<keyword evidence="1" id="KW-0812">Transmembrane</keyword>
<feature type="transmembrane region" description="Helical" evidence="1">
    <location>
        <begin position="153"/>
        <end position="174"/>
    </location>
</feature>
<protein>
    <submittedName>
        <fullName evidence="3">Peptidoglycan/LPS O-acetylase OafA/YrhL, contains acyltransferase and SGNH-hydrolase domains</fullName>
    </submittedName>
</protein>
<evidence type="ECO:0000313" key="3">
    <source>
        <dbReference type="EMBL" id="SDT05663.1"/>
    </source>
</evidence>
<feature type="transmembrane region" description="Helical" evidence="1">
    <location>
        <begin position="226"/>
        <end position="246"/>
    </location>
</feature>
<gene>
    <name evidence="3" type="ORF">SAMN05216490_2389</name>
</gene>
<feature type="transmembrane region" description="Helical" evidence="1">
    <location>
        <begin position="337"/>
        <end position="358"/>
    </location>
</feature>
<accession>A0A1H1X8N3</accession>
<dbReference type="AlphaFoldDB" id="A0A1H1X8N3"/>
<dbReference type="STRING" id="652787.SAMN05216490_2389"/>
<feature type="transmembrane region" description="Helical" evidence="1">
    <location>
        <begin position="194"/>
        <end position="214"/>
    </location>
</feature>
<dbReference type="Proteomes" id="UP000199679">
    <property type="component" value="Chromosome I"/>
</dbReference>
<dbReference type="GO" id="GO:0000271">
    <property type="term" value="P:polysaccharide biosynthetic process"/>
    <property type="evidence" value="ECO:0007669"/>
    <property type="project" value="TreeGrafter"/>
</dbReference>